<dbReference type="PANTHER" id="PTHR12175:SF5">
    <property type="entry name" value="OS03G0795500 PROTEIN"/>
    <property type="match status" value="1"/>
</dbReference>
<dbReference type="Gene3D" id="2.60.120.470">
    <property type="entry name" value="PITH domain"/>
    <property type="match status" value="1"/>
</dbReference>
<gene>
    <name evidence="3" type="ORF">BDV98DRAFT_519310</name>
</gene>
<name>A0A5C3QY34_9AGAR</name>
<evidence type="ECO:0000259" key="2">
    <source>
        <dbReference type="PROSITE" id="PS51532"/>
    </source>
</evidence>
<proteinExistence type="inferred from homology"/>
<comment type="similarity">
    <text evidence="1">Belongs to the PITHD1 family.</text>
</comment>
<evidence type="ECO:0000313" key="3">
    <source>
        <dbReference type="EMBL" id="TFL06905.1"/>
    </source>
</evidence>
<organism evidence="3 4">
    <name type="scientific">Pterulicium gracile</name>
    <dbReference type="NCBI Taxonomy" id="1884261"/>
    <lineage>
        <taxon>Eukaryota</taxon>
        <taxon>Fungi</taxon>
        <taxon>Dikarya</taxon>
        <taxon>Basidiomycota</taxon>
        <taxon>Agaricomycotina</taxon>
        <taxon>Agaricomycetes</taxon>
        <taxon>Agaricomycetidae</taxon>
        <taxon>Agaricales</taxon>
        <taxon>Pleurotineae</taxon>
        <taxon>Pterulaceae</taxon>
        <taxon>Pterulicium</taxon>
    </lineage>
</organism>
<accession>A0A5C3QY34</accession>
<evidence type="ECO:0000313" key="4">
    <source>
        <dbReference type="Proteomes" id="UP000305067"/>
    </source>
</evidence>
<dbReference type="OrthoDB" id="10263751at2759"/>
<dbReference type="Proteomes" id="UP000305067">
    <property type="component" value="Unassembled WGS sequence"/>
</dbReference>
<reference evidence="3 4" key="1">
    <citation type="journal article" date="2019" name="Nat. Ecol. Evol.">
        <title>Megaphylogeny resolves global patterns of mushroom evolution.</title>
        <authorList>
            <person name="Varga T."/>
            <person name="Krizsan K."/>
            <person name="Foldi C."/>
            <person name="Dima B."/>
            <person name="Sanchez-Garcia M."/>
            <person name="Sanchez-Ramirez S."/>
            <person name="Szollosi G.J."/>
            <person name="Szarkandi J.G."/>
            <person name="Papp V."/>
            <person name="Albert L."/>
            <person name="Andreopoulos W."/>
            <person name="Angelini C."/>
            <person name="Antonin V."/>
            <person name="Barry K.W."/>
            <person name="Bougher N.L."/>
            <person name="Buchanan P."/>
            <person name="Buyck B."/>
            <person name="Bense V."/>
            <person name="Catcheside P."/>
            <person name="Chovatia M."/>
            <person name="Cooper J."/>
            <person name="Damon W."/>
            <person name="Desjardin D."/>
            <person name="Finy P."/>
            <person name="Geml J."/>
            <person name="Haridas S."/>
            <person name="Hughes K."/>
            <person name="Justo A."/>
            <person name="Karasinski D."/>
            <person name="Kautmanova I."/>
            <person name="Kiss B."/>
            <person name="Kocsube S."/>
            <person name="Kotiranta H."/>
            <person name="LaButti K.M."/>
            <person name="Lechner B.E."/>
            <person name="Liimatainen K."/>
            <person name="Lipzen A."/>
            <person name="Lukacs Z."/>
            <person name="Mihaltcheva S."/>
            <person name="Morgado L.N."/>
            <person name="Niskanen T."/>
            <person name="Noordeloos M.E."/>
            <person name="Ohm R.A."/>
            <person name="Ortiz-Santana B."/>
            <person name="Ovrebo C."/>
            <person name="Racz N."/>
            <person name="Riley R."/>
            <person name="Savchenko A."/>
            <person name="Shiryaev A."/>
            <person name="Soop K."/>
            <person name="Spirin V."/>
            <person name="Szebenyi C."/>
            <person name="Tomsovsky M."/>
            <person name="Tulloss R.E."/>
            <person name="Uehling J."/>
            <person name="Grigoriev I.V."/>
            <person name="Vagvolgyi C."/>
            <person name="Papp T."/>
            <person name="Martin F.M."/>
            <person name="Miettinen O."/>
            <person name="Hibbett D.S."/>
            <person name="Nagy L.G."/>
        </authorList>
    </citation>
    <scope>NUCLEOTIDE SEQUENCE [LARGE SCALE GENOMIC DNA]</scope>
    <source>
        <strain evidence="3 4">CBS 309.79</strain>
    </source>
</reference>
<dbReference type="Pfam" id="PF06201">
    <property type="entry name" value="PITH"/>
    <property type="match status" value="1"/>
</dbReference>
<dbReference type="AlphaFoldDB" id="A0A5C3QY34"/>
<evidence type="ECO:0000256" key="1">
    <source>
        <dbReference type="ARBA" id="ARBA00025788"/>
    </source>
</evidence>
<dbReference type="STRING" id="1884261.A0A5C3QY34"/>
<dbReference type="InterPro" id="IPR037047">
    <property type="entry name" value="PITH_dom_sf"/>
</dbReference>
<dbReference type="InterPro" id="IPR008979">
    <property type="entry name" value="Galactose-bd-like_sf"/>
</dbReference>
<dbReference type="GO" id="GO:0005737">
    <property type="term" value="C:cytoplasm"/>
    <property type="evidence" value="ECO:0007669"/>
    <property type="project" value="UniProtKB-ARBA"/>
</dbReference>
<dbReference type="PANTHER" id="PTHR12175">
    <property type="entry name" value="AD039 HT014 THIOREDOXIN FAMILY TRP26"/>
    <property type="match status" value="1"/>
</dbReference>
<protein>
    <submittedName>
        <fullName evidence="3">PITH domain-containing protein</fullName>
    </submittedName>
</protein>
<dbReference type="PROSITE" id="PS51532">
    <property type="entry name" value="PITH"/>
    <property type="match status" value="1"/>
</dbReference>
<dbReference type="EMBL" id="ML178814">
    <property type="protein sequence ID" value="TFL06905.1"/>
    <property type="molecule type" value="Genomic_DNA"/>
</dbReference>
<feature type="domain" description="PITH" evidence="2">
    <location>
        <begin position="1"/>
        <end position="169"/>
    </location>
</feature>
<dbReference type="InterPro" id="IPR010400">
    <property type="entry name" value="PITH_dom"/>
</dbReference>
<dbReference type="SUPFAM" id="SSF49785">
    <property type="entry name" value="Galactose-binding domain-like"/>
    <property type="match status" value="1"/>
</dbReference>
<keyword evidence="4" id="KW-1185">Reference proteome</keyword>
<sequence>MADEKSILDLIDTTQLSCLNENSSHTVKDILGRKTVNSAAGSYLLSDADEQLLLTITFNQSVRIRKLAIRSSEDPSKAPKSIKLLINRPSIGFEDTTDAVQELELTEDQVKEGKSVALRYVRFQSVNTLHIFIENNHGDEDETRIDAVDIIGTPFETTKDLSGLRQEED</sequence>
<dbReference type="InterPro" id="IPR045099">
    <property type="entry name" value="PITH1-like"/>
</dbReference>